<evidence type="ECO:0000256" key="2">
    <source>
        <dbReference type="ARBA" id="ARBA00023242"/>
    </source>
</evidence>
<dbReference type="InterPro" id="IPR025151">
    <property type="entry name" value="ELYS_dom"/>
</dbReference>
<evidence type="ECO:0000313" key="5">
    <source>
        <dbReference type="Proteomes" id="UP000237438"/>
    </source>
</evidence>
<dbReference type="Pfam" id="PF13934">
    <property type="entry name" value="ELYS"/>
    <property type="match status" value="1"/>
</dbReference>
<dbReference type="AlphaFoldDB" id="A0A2S4PP63"/>
<keyword evidence="5" id="KW-1185">Reference proteome</keyword>
<comment type="caution">
    <text evidence="4">The sequence shown here is derived from an EMBL/GenBank/DDBJ whole genome shotgun (WGS) entry which is preliminary data.</text>
</comment>
<feature type="domain" description="ELYS-like" evidence="3">
    <location>
        <begin position="36"/>
        <end position="253"/>
    </location>
</feature>
<proteinExistence type="predicted"/>
<dbReference type="Proteomes" id="UP000237438">
    <property type="component" value="Unassembled WGS sequence"/>
</dbReference>
<evidence type="ECO:0000256" key="1">
    <source>
        <dbReference type="ARBA" id="ARBA00004123"/>
    </source>
</evidence>
<sequence>MFCPENFEEIFDLDENIFYNDNIIIPICDNRKTLQVLFIDRIMKILGIKKPHRLFPPKPSDGLKNLHKSVIETNGSDHYKLSVFYYVLLEFDQVTKTCESSKALVQKSFLPKKYQTLVKGLWHMDHQEFEIALQYLAHPSLIPSFPDEIIEVLCRASNDDPTLPIAYYYSAQPSLSNQKTIDYLLSQLAKSSVTEAFYFTRTRNEYCQQQTFELLIKLVLSQTPSGVIADRCIELINLPLTPQEEKWFEEYLLLGDGKTLSGAKDILMMRSVGTGKFKEFLSLEFLSLKNSKKEIVNGMNWNLISNAVRTGLGPRLSTEKMNDSKQ</sequence>
<keyword evidence="2" id="KW-0539">Nucleus</keyword>
<gene>
    <name evidence="4" type="ORF">EPUL_002757</name>
</gene>
<evidence type="ECO:0000313" key="4">
    <source>
        <dbReference type="EMBL" id="POS83828.1"/>
    </source>
</evidence>
<protein>
    <recommendedName>
        <fullName evidence="3">ELYS-like domain-containing protein</fullName>
    </recommendedName>
</protein>
<evidence type="ECO:0000259" key="3">
    <source>
        <dbReference type="Pfam" id="PF13934"/>
    </source>
</evidence>
<name>A0A2S4PP63_9PEZI</name>
<dbReference type="STRING" id="225359.A0A2S4PP63"/>
<accession>A0A2S4PP63</accession>
<reference evidence="4 5" key="1">
    <citation type="submission" date="2017-10" db="EMBL/GenBank/DDBJ databases">
        <title>Development of genomic resources for the powdery mildew, Erysiphe pulchra.</title>
        <authorList>
            <person name="Wadl P.A."/>
            <person name="Mack B.M."/>
            <person name="Moore G."/>
            <person name="Beltz S.B."/>
        </authorList>
    </citation>
    <scope>NUCLEOTIDE SEQUENCE [LARGE SCALE GENOMIC DNA]</scope>
    <source>
        <strain evidence="4">Cflorida</strain>
    </source>
</reference>
<dbReference type="OrthoDB" id="20729at2759"/>
<dbReference type="EMBL" id="PEDP01001324">
    <property type="protein sequence ID" value="POS83828.1"/>
    <property type="molecule type" value="Genomic_DNA"/>
</dbReference>
<dbReference type="GO" id="GO:0005634">
    <property type="term" value="C:nucleus"/>
    <property type="evidence" value="ECO:0007669"/>
    <property type="project" value="UniProtKB-SubCell"/>
</dbReference>
<comment type="subcellular location">
    <subcellularLocation>
        <location evidence="1">Nucleus</location>
    </subcellularLocation>
</comment>
<organism evidence="4 5">
    <name type="scientific">Erysiphe pulchra</name>
    <dbReference type="NCBI Taxonomy" id="225359"/>
    <lineage>
        <taxon>Eukaryota</taxon>
        <taxon>Fungi</taxon>
        <taxon>Dikarya</taxon>
        <taxon>Ascomycota</taxon>
        <taxon>Pezizomycotina</taxon>
        <taxon>Leotiomycetes</taxon>
        <taxon>Erysiphales</taxon>
        <taxon>Erysiphaceae</taxon>
        <taxon>Erysiphe</taxon>
    </lineage>
</organism>